<dbReference type="eggNOG" id="COG3387">
    <property type="taxonomic scope" value="Bacteria"/>
</dbReference>
<dbReference type="PATRIC" id="fig|765698.3.peg.1493"/>
<feature type="domain" description="GH15-like" evidence="4">
    <location>
        <begin position="375"/>
        <end position="683"/>
    </location>
</feature>
<keyword evidence="2 6" id="KW-0378">Hydrolase</keyword>
<dbReference type="SUPFAM" id="SSF48208">
    <property type="entry name" value="Six-hairpin glycosidases"/>
    <property type="match status" value="1"/>
</dbReference>
<dbReference type="InterPro" id="IPR006425">
    <property type="entry name" value="Glucoamylase_bac"/>
</dbReference>
<dbReference type="InterPro" id="IPR011013">
    <property type="entry name" value="Gal_mutarotase_sf_dom"/>
</dbReference>
<comment type="similarity">
    <text evidence="1">Belongs to the glycosyl hydrolase 15 family.</text>
</comment>
<dbReference type="InterPro" id="IPR046966">
    <property type="entry name" value="Glucoamylase_active_site"/>
</dbReference>
<organism evidence="6 7">
    <name type="scientific">Mesorhizobium ciceri biovar biserrulae (strain HAMBI 2942 / LMG 23838 / WSM1271)</name>
    <dbReference type="NCBI Taxonomy" id="765698"/>
    <lineage>
        <taxon>Bacteria</taxon>
        <taxon>Pseudomonadati</taxon>
        <taxon>Pseudomonadota</taxon>
        <taxon>Alphaproteobacteria</taxon>
        <taxon>Hyphomicrobiales</taxon>
        <taxon>Phyllobacteriaceae</taxon>
        <taxon>Mesorhizobium</taxon>
    </lineage>
</organism>
<dbReference type="Gene3D" id="2.70.98.10">
    <property type="match status" value="1"/>
</dbReference>
<name>E8TJW9_MESCW</name>
<evidence type="ECO:0000256" key="3">
    <source>
        <dbReference type="ARBA" id="ARBA00023295"/>
    </source>
</evidence>
<gene>
    <name evidence="6" type="ordered locus">Mesci_1062</name>
</gene>
<accession>E8TJW9</accession>
<dbReference type="GO" id="GO:0030246">
    <property type="term" value="F:carbohydrate binding"/>
    <property type="evidence" value="ECO:0007669"/>
    <property type="project" value="InterPro"/>
</dbReference>
<dbReference type="EMBL" id="CP002447">
    <property type="protein sequence ID" value="ADV10226.1"/>
    <property type="molecule type" value="Genomic_DNA"/>
</dbReference>
<dbReference type="Pfam" id="PF00723">
    <property type="entry name" value="Glyco_hydro_15"/>
    <property type="match status" value="1"/>
</dbReference>
<evidence type="ECO:0000256" key="1">
    <source>
        <dbReference type="ARBA" id="ARBA00006188"/>
    </source>
</evidence>
<dbReference type="EC" id="3.2.1.3" evidence="6"/>
<dbReference type="OrthoDB" id="9806081at2"/>
<dbReference type="InterPro" id="IPR008928">
    <property type="entry name" value="6-hairpin_glycosidase_sf"/>
</dbReference>
<sequence length="810" mass="87598">MPVTQNVAPGAPGIPARWTSSAKSGVGTSLSPAGRIWFTISHGILNEIYYSRVDSACTRDLGLIVTGAAGYFSEEKRAATHSIEPFEDGVPAYRLVNTANDGAWRIEKRILADPARPALLQEITFTALRGVADDYRVYALLAPHLVNAGMGNTAWVGEHEGKPVLFASGRGSCLALVSSLPWRTGSAGYVGFSDGWQQLHNTGELDAAYQRAEDGNVALTGEIGFSAARNKALLALGFGATPEEAAEHAFASLKQGFEPAANSYLQNWRNWQKGLLPLDRHAVPGINFYRVSTAVLATHRSIATPGAAVASLSIPWGFDKGDDDLGGYHLVWPRDLVETAGGFLAAGDAASALQILDYLGSIQQPDGHWPQNAWLDGSAYWPGIQMDECAFPLLLAEALHRAGHLPHARLAVFLPMIERAAGFVLRNGPVTGEDRWEEDAGYSPFTLAVEIAALLAAADLLDACGKPDAATYLRETSDVWNDQVERWTYVTGTAICGQVGVDGYYVRIAPPDSASAGSPKDGYVPIKNRPPGDTDRPAEQIVSPDALALVRFGLRAADDPRMTDTVKVIDAQLRCDLPQGPLWYRYNGDGYGEHEDGAPFDGTGQGRPWPLLAGERAHYELAAGRREKAASLLAALEGSAGPGGLLPEQVWDGADMPERELLHGRPSGSAMPLVWAHSEHIKLLRSLRDSAVFDMPPQGVKRYIEDKTVSPFRTWRFNNKIRTVPVGKTLRVELLAPATVHWSTDNWATAHDSQTVENDFGIHLADLPVASLPEGSTLLFTFFWPGTGDWENVDFSVISGDQDSQQTFPR</sequence>
<dbReference type="PANTHER" id="PTHR31616:SF0">
    <property type="entry name" value="GLUCAN 1,4-ALPHA-GLUCOSIDASE"/>
    <property type="match status" value="1"/>
</dbReference>
<dbReference type="InterPro" id="IPR012341">
    <property type="entry name" value="6hp_glycosidase-like_sf"/>
</dbReference>
<dbReference type="RefSeq" id="WP_013528921.1">
    <property type="nucleotide sequence ID" value="NC_014923.1"/>
</dbReference>
<reference evidence="7" key="1">
    <citation type="submission" date="2011-01" db="EMBL/GenBank/DDBJ databases">
        <title>Complete sequence of chromosome of Mesorhizobium ciceri bv. biserrulae WSM1271.</title>
        <authorList>
            <person name="Lucas S."/>
            <person name="Copeland A."/>
            <person name="Lapidus A."/>
            <person name="Cheng J.-F."/>
            <person name="Goodwin L."/>
            <person name="Pitluck S."/>
            <person name="Teshima H."/>
            <person name="Detter J.C."/>
            <person name="Han C."/>
            <person name="Tapia R."/>
            <person name="Land M."/>
            <person name="Hauser L."/>
            <person name="Kyrpides N."/>
            <person name="Ivanova N."/>
            <person name="Nandasena K."/>
            <person name="Reeve W.G."/>
            <person name="Howieson J.G."/>
            <person name="O'Hara G."/>
            <person name="Tiwari R.P."/>
            <person name="Woyke T."/>
        </authorList>
    </citation>
    <scope>NUCLEOTIDE SEQUENCE [LARGE SCALE GENOMIC DNA]</scope>
    <source>
        <strain evidence="7">HAMBI 2942 / LMG 23838 / WSM1271</strain>
    </source>
</reference>
<dbReference type="Gene3D" id="1.50.10.10">
    <property type="match status" value="1"/>
</dbReference>
<dbReference type="Proteomes" id="UP000007471">
    <property type="component" value="Chromosome"/>
</dbReference>
<evidence type="ECO:0000313" key="7">
    <source>
        <dbReference type="Proteomes" id="UP000007471"/>
    </source>
</evidence>
<dbReference type="CDD" id="cd07430">
    <property type="entry name" value="GH15_N"/>
    <property type="match status" value="1"/>
</dbReference>
<evidence type="ECO:0000259" key="5">
    <source>
        <dbReference type="Pfam" id="PF09137"/>
    </source>
</evidence>
<dbReference type="PROSITE" id="PS00820">
    <property type="entry name" value="GLUCOAMYLASE"/>
    <property type="match status" value="1"/>
</dbReference>
<evidence type="ECO:0000259" key="4">
    <source>
        <dbReference type="Pfam" id="PF00723"/>
    </source>
</evidence>
<dbReference type="NCBIfam" id="TIGR01535">
    <property type="entry name" value="glucan_glucosid"/>
    <property type="match status" value="1"/>
</dbReference>
<dbReference type="InterPro" id="IPR014718">
    <property type="entry name" value="GH-type_carb-bd"/>
</dbReference>
<dbReference type="KEGG" id="mci:Mesci_1062"/>
<keyword evidence="3 6" id="KW-0326">Glycosidase</keyword>
<dbReference type="GO" id="GO:0016757">
    <property type="term" value="F:glycosyltransferase activity"/>
    <property type="evidence" value="ECO:0007669"/>
    <property type="project" value="UniProtKB-ARBA"/>
</dbReference>
<dbReference type="STRING" id="765698.Mesci_1062"/>
<evidence type="ECO:0000256" key="2">
    <source>
        <dbReference type="ARBA" id="ARBA00022801"/>
    </source>
</evidence>
<dbReference type="HOGENOM" id="CLU_010471_0_0_5"/>
<protein>
    <submittedName>
        <fullName evidence="6">Glucan 1,4-alpha-glucosidase</fullName>
        <ecNumber evidence="6">3.2.1.3</ecNumber>
    </submittedName>
</protein>
<dbReference type="GO" id="GO:0005975">
    <property type="term" value="P:carbohydrate metabolic process"/>
    <property type="evidence" value="ECO:0007669"/>
    <property type="project" value="InterPro"/>
</dbReference>
<dbReference type="SUPFAM" id="SSF74650">
    <property type="entry name" value="Galactose mutarotase-like"/>
    <property type="match status" value="1"/>
</dbReference>
<dbReference type="InterPro" id="IPR015220">
    <property type="entry name" value="Glucodextranase_N"/>
</dbReference>
<dbReference type="InterPro" id="IPR011613">
    <property type="entry name" value="GH15-like"/>
</dbReference>
<evidence type="ECO:0000313" key="6">
    <source>
        <dbReference type="EMBL" id="ADV10226.1"/>
    </source>
</evidence>
<dbReference type="AlphaFoldDB" id="E8TJW9"/>
<dbReference type="PANTHER" id="PTHR31616">
    <property type="entry name" value="TREHALASE"/>
    <property type="match status" value="1"/>
</dbReference>
<dbReference type="Pfam" id="PF09137">
    <property type="entry name" value="Glucodextran_N"/>
    <property type="match status" value="1"/>
</dbReference>
<feature type="domain" description="Glucodextranase N-terminal" evidence="5">
    <location>
        <begin position="8"/>
        <end position="272"/>
    </location>
</feature>
<proteinExistence type="inferred from homology"/>
<dbReference type="GO" id="GO:0004339">
    <property type="term" value="F:glucan 1,4-alpha-glucosidase activity"/>
    <property type="evidence" value="ECO:0007669"/>
    <property type="project" value="UniProtKB-EC"/>
</dbReference>